<reference evidence="2" key="1">
    <citation type="journal article" date="2014" name="Int. J. Syst. Evol. Microbiol.">
        <title>Complete genome sequence of Corynebacterium casei LMG S-19264T (=DSM 44701T), isolated from a smear-ripened cheese.</title>
        <authorList>
            <consortium name="US DOE Joint Genome Institute (JGI-PGF)"/>
            <person name="Walter F."/>
            <person name="Albersmeier A."/>
            <person name="Kalinowski J."/>
            <person name="Ruckert C."/>
        </authorList>
    </citation>
    <scope>NUCLEOTIDE SEQUENCE</scope>
    <source>
        <strain evidence="2">JCM 17820</strain>
    </source>
</reference>
<reference evidence="2" key="2">
    <citation type="submission" date="2020-09" db="EMBL/GenBank/DDBJ databases">
        <authorList>
            <person name="Sun Q."/>
            <person name="Ohkuma M."/>
        </authorList>
    </citation>
    <scope>NUCLEOTIDE SEQUENCE</scope>
    <source>
        <strain evidence="2">JCM 17820</strain>
    </source>
</reference>
<accession>A0A830GNW6</accession>
<dbReference type="Proteomes" id="UP000605784">
    <property type="component" value="Unassembled WGS sequence"/>
</dbReference>
<gene>
    <name evidence="2" type="ORF">GCM10009030_26220</name>
</gene>
<keyword evidence="1" id="KW-0472">Membrane</keyword>
<feature type="transmembrane region" description="Helical" evidence="1">
    <location>
        <begin position="59"/>
        <end position="78"/>
    </location>
</feature>
<evidence type="ECO:0000256" key="1">
    <source>
        <dbReference type="SAM" id="Phobius"/>
    </source>
</evidence>
<proteinExistence type="predicted"/>
<sequence>MDRSLDVGHVAETLPNLWQALEDPRLRPFGLVGGVGLLAVGAVLSLAPTSGTSAFWSNAVAATLVFVGVPLFCLGLAAREPASDSWFHIGVDLSTKQRQAVAIGTFCITLAPIVMVLGSPLGLKTVVLATAATMTFVGSALILTGFVAWTAETLAEPGSN</sequence>
<feature type="transmembrane region" description="Helical" evidence="1">
    <location>
        <begin position="98"/>
        <end position="118"/>
    </location>
</feature>
<organism evidence="2 3">
    <name type="scientific">Haloarcula pellucida</name>
    <dbReference type="NCBI Taxonomy" id="1427151"/>
    <lineage>
        <taxon>Archaea</taxon>
        <taxon>Methanobacteriati</taxon>
        <taxon>Methanobacteriota</taxon>
        <taxon>Stenosarchaea group</taxon>
        <taxon>Halobacteria</taxon>
        <taxon>Halobacteriales</taxon>
        <taxon>Haloarculaceae</taxon>
        <taxon>Haloarcula</taxon>
    </lineage>
</organism>
<dbReference type="RefSeq" id="WP_188998544.1">
    <property type="nucleotide sequence ID" value="NZ_BMOU01000004.1"/>
</dbReference>
<keyword evidence="3" id="KW-1185">Reference proteome</keyword>
<feature type="transmembrane region" description="Helical" evidence="1">
    <location>
        <begin position="26"/>
        <end position="47"/>
    </location>
</feature>
<protein>
    <submittedName>
        <fullName evidence="2">Uncharacterized protein</fullName>
    </submittedName>
</protein>
<dbReference type="AlphaFoldDB" id="A0A830GNW6"/>
<comment type="caution">
    <text evidence="2">The sequence shown here is derived from an EMBL/GenBank/DDBJ whole genome shotgun (WGS) entry which is preliminary data.</text>
</comment>
<keyword evidence="1" id="KW-1133">Transmembrane helix</keyword>
<keyword evidence="1" id="KW-0812">Transmembrane</keyword>
<evidence type="ECO:0000313" key="2">
    <source>
        <dbReference type="EMBL" id="GGN97207.1"/>
    </source>
</evidence>
<feature type="transmembrane region" description="Helical" evidence="1">
    <location>
        <begin position="125"/>
        <end position="151"/>
    </location>
</feature>
<name>A0A830GNW6_9EURY</name>
<dbReference type="EMBL" id="BMOU01000004">
    <property type="protein sequence ID" value="GGN97207.1"/>
    <property type="molecule type" value="Genomic_DNA"/>
</dbReference>
<evidence type="ECO:0000313" key="3">
    <source>
        <dbReference type="Proteomes" id="UP000605784"/>
    </source>
</evidence>